<dbReference type="GO" id="GO:0009311">
    <property type="term" value="P:oligosaccharide metabolic process"/>
    <property type="evidence" value="ECO:0007669"/>
    <property type="project" value="InterPro"/>
</dbReference>
<dbReference type="InParanoid" id="A7TBJ0"/>
<dbReference type="AlphaFoldDB" id="A7TBJ0"/>
<dbReference type="PhylomeDB" id="A7TBJ0"/>
<feature type="domain" description="Mannosylglycerate hydrolase MGH1-like glycoside hydrolase" evidence="1">
    <location>
        <begin position="154"/>
        <end position="242"/>
    </location>
</feature>
<evidence type="ECO:0000259" key="1">
    <source>
        <dbReference type="Pfam" id="PF22422"/>
    </source>
</evidence>
<evidence type="ECO:0000313" key="2">
    <source>
        <dbReference type="EMBL" id="EDO26617.1"/>
    </source>
</evidence>
<dbReference type="PANTHER" id="PTHR10412">
    <property type="entry name" value="MANNOSYL-OLIGOSACCHARIDE GLUCOSIDASE"/>
    <property type="match status" value="1"/>
</dbReference>
<dbReference type="STRING" id="45351.A7TBJ0"/>
<accession>A7TBJ0</accession>
<dbReference type="Pfam" id="PF22422">
    <property type="entry name" value="MGH1-like_GH"/>
    <property type="match status" value="1"/>
</dbReference>
<dbReference type="SUPFAM" id="SSF48208">
    <property type="entry name" value="Six-hairpin glycosidases"/>
    <property type="match status" value="1"/>
</dbReference>
<dbReference type="eggNOG" id="KOG2161">
    <property type="taxonomic scope" value="Eukaryota"/>
</dbReference>
<sequence>MAKPLHHAHVTMVLEKETAESTRLKEDKLRERNWKRWGPYLSERQWGTVREDYSPDGSWSFGALLEQRRREADEFYHVAIPASLTSEQKLVARQSYAGLLWSKQFYHYIIHDWLEGDPEQPRPPATRLQGRNSNPEWRQLFNKDVVSMPDKWEYPWYATWDLAFHMLPMAKVDPEFAKDQLMLFLREWYMAPNGQMPAYEFALSDVNPPVHALAVHMVYKTTGRKGHRDNEFLARCFQKLLINFT</sequence>
<dbReference type="Gene3D" id="1.50.10.10">
    <property type="match status" value="1"/>
</dbReference>
<dbReference type="PANTHER" id="PTHR10412:SF10">
    <property type="entry name" value="GLYCOSYL HYDROLASE FAMILY 63 C-TERMINAL DOMAIN-CONTAINING PROTEIN"/>
    <property type="match status" value="1"/>
</dbReference>
<feature type="non-terminal residue" evidence="2">
    <location>
        <position position="245"/>
    </location>
</feature>
<proteinExistence type="predicted"/>
<dbReference type="InterPro" id="IPR008928">
    <property type="entry name" value="6-hairpin_glycosidase_sf"/>
</dbReference>
<protein>
    <recommendedName>
        <fullName evidence="1">Mannosylglycerate hydrolase MGH1-like glycoside hydrolase domain-containing protein</fullName>
    </recommendedName>
</protein>
<dbReference type="HOGENOM" id="CLU_1135912_0_0_1"/>
<dbReference type="InterPro" id="IPR004888">
    <property type="entry name" value="Glycoside_hydrolase_63"/>
</dbReference>
<gene>
    <name evidence="2" type="ORF">NEMVEDRAFT_v1g224872</name>
</gene>
<dbReference type="InterPro" id="IPR012341">
    <property type="entry name" value="6hp_glycosidase-like_sf"/>
</dbReference>
<dbReference type="Proteomes" id="UP000001593">
    <property type="component" value="Unassembled WGS sequence"/>
</dbReference>
<reference evidence="2 3" key="1">
    <citation type="journal article" date="2007" name="Science">
        <title>Sea anemone genome reveals ancestral eumetazoan gene repertoire and genomic organization.</title>
        <authorList>
            <person name="Putnam N.H."/>
            <person name="Srivastava M."/>
            <person name="Hellsten U."/>
            <person name="Dirks B."/>
            <person name="Chapman J."/>
            <person name="Salamov A."/>
            <person name="Terry A."/>
            <person name="Shapiro H."/>
            <person name="Lindquist E."/>
            <person name="Kapitonov V.V."/>
            <person name="Jurka J."/>
            <person name="Genikhovich G."/>
            <person name="Grigoriev I.V."/>
            <person name="Lucas S.M."/>
            <person name="Steele R.E."/>
            <person name="Finnerty J.R."/>
            <person name="Technau U."/>
            <person name="Martindale M.Q."/>
            <person name="Rokhsar D.S."/>
        </authorList>
    </citation>
    <scope>NUCLEOTIDE SEQUENCE [LARGE SCALE GENOMIC DNA]</scope>
    <source>
        <strain evidence="3">CH2 X CH6</strain>
    </source>
</reference>
<dbReference type="EMBL" id="DS475274">
    <property type="protein sequence ID" value="EDO26617.1"/>
    <property type="molecule type" value="Genomic_DNA"/>
</dbReference>
<dbReference type="GO" id="GO:0004573">
    <property type="term" value="F:Glc3Man9GlcNAc2 oligosaccharide glucosidase activity"/>
    <property type="evidence" value="ECO:0007669"/>
    <property type="project" value="InterPro"/>
</dbReference>
<dbReference type="InterPro" id="IPR054491">
    <property type="entry name" value="MGH1-like_GH"/>
</dbReference>
<organism evidence="2 3">
    <name type="scientific">Nematostella vectensis</name>
    <name type="common">Starlet sea anemone</name>
    <dbReference type="NCBI Taxonomy" id="45351"/>
    <lineage>
        <taxon>Eukaryota</taxon>
        <taxon>Metazoa</taxon>
        <taxon>Cnidaria</taxon>
        <taxon>Anthozoa</taxon>
        <taxon>Hexacorallia</taxon>
        <taxon>Actiniaria</taxon>
        <taxon>Edwardsiidae</taxon>
        <taxon>Nematostella</taxon>
    </lineage>
</organism>
<evidence type="ECO:0000313" key="3">
    <source>
        <dbReference type="Proteomes" id="UP000001593"/>
    </source>
</evidence>
<keyword evidence="3" id="KW-1185">Reference proteome</keyword>
<name>A7TBJ0_NEMVE</name>